<feature type="non-terminal residue" evidence="2">
    <location>
        <position position="1"/>
    </location>
</feature>
<keyword evidence="3" id="KW-1185">Reference proteome</keyword>
<evidence type="ECO:0000256" key="1">
    <source>
        <dbReference type="SAM" id="MobiDB-lite"/>
    </source>
</evidence>
<sequence length="624" mass="69176">GGLGAWTPPRPFIARGPVPPPRNVQVHSRGPIADLSATYRFFRVDVSLPAPGPPLSLPLRRRLYVVQFGNNSGLLRQLLRGRPCWGPAPGDPGSSHGAGSYQDRRVTLRATGGEPEVNFLWSQYRCSGFLNAMASGRVGLTVSLNEESTIKFRALPAQSGGGASASSAPPPVRAHNHFEGNGALCTKRGICECMSDFYRRLGRDPFSVLPLTFILRQGTADPRFAEFSEAFGALQAEAGQAVWLVKPGEWSNRGAGIRIYRTLGEIAARVDAKERVWAVQKYIERPLLIHKRKFDIRAYCLVTQEPGGGAWRAYCFRDAYLRLTSVKYTLKGQFNKLAHLNNDAIQKHGEDYGKSESANKMSLDEWQKYADEHMPKDNLDVRGKIWPQIQACMADAVRAAAPSLNPRGISNCFEVYGFDFMVDASHRAWIIECNANPCLELVCAYLSHLIPAMLDQALRLTVDRMFVAEGRAGQDSSPEESTKWDLVYDSSRESWPSDVVGCSWAETLPDGIETPAAMLGRAILCSKKKRKKEKKDIRVDTGQDEAAKEFVSLPTDKLEEQEAADHEDEDEDATEYYETDLPPADRRQDDEDEETDEVPEADECEDEDAEEQVHLPAAGVAVPS</sequence>
<reference evidence="2" key="1">
    <citation type="submission" date="2023-10" db="EMBL/GenBank/DDBJ databases">
        <authorList>
            <person name="Chen Y."/>
            <person name="Shah S."/>
            <person name="Dougan E. K."/>
            <person name="Thang M."/>
            <person name="Chan C."/>
        </authorList>
    </citation>
    <scope>NUCLEOTIDE SEQUENCE [LARGE SCALE GENOMIC DNA]</scope>
</reference>
<dbReference type="EMBL" id="CAUYUJ010011484">
    <property type="protein sequence ID" value="CAK0831886.1"/>
    <property type="molecule type" value="Genomic_DNA"/>
</dbReference>
<comment type="caution">
    <text evidence="2">The sequence shown here is derived from an EMBL/GenBank/DDBJ whole genome shotgun (WGS) entry which is preliminary data.</text>
</comment>
<dbReference type="PANTHER" id="PTHR46069:SF1">
    <property type="entry name" value="CHROMOSOME UNDETERMINED SCAFFOLD_125, WHOLE GENOME SHOTGUN SEQUENCE"/>
    <property type="match status" value="1"/>
</dbReference>
<dbReference type="InterPro" id="IPR004344">
    <property type="entry name" value="TTL/TTLL_fam"/>
</dbReference>
<gene>
    <name evidence="2" type="ORF">PCOR1329_LOCUS30104</name>
</gene>
<proteinExistence type="predicted"/>
<dbReference type="Pfam" id="PF03133">
    <property type="entry name" value="TTL"/>
    <property type="match status" value="1"/>
</dbReference>
<feature type="region of interest" description="Disordered" evidence="1">
    <location>
        <begin position="534"/>
        <end position="624"/>
    </location>
</feature>
<name>A0ABN9SJF5_9DINO</name>
<evidence type="ECO:0008006" key="4">
    <source>
        <dbReference type="Google" id="ProtNLM"/>
    </source>
</evidence>
<dbReference type="SUPFAM" id="SSF56059">
    <property type="entry name" value="Glutathione synthetase ATP-binding domain-like"/>
    <property type="match status" value="1"/>
</dbReference>
<evidence type="ECO:0000313" key="2">
    <source>
        <dbReference type="EMBL" id="CAK0831886.1"/>
    </source>
</evidence>
<dbReference type="Proteomes" id="UP001189429">
    <property type="component" value="Unassembled WGS sequence"/>
</dbReference>
<dbReference type="PROSITE" id="PS51221">
    <property type="entry name" value="TTL"/>
    <property type="match status" value="1"/>
</dbReference>
<feature type="compositionally biased region" description="Acidic residues" evidence="1">
    <location>
        <begin position="590"/>
        <end position="610"/>
    </location>
</feature>
<organism evidence="2 3">
    <name type="scientific">Prorocentrum cordatum</name>
    <dbReference type="NCBI Taxonomy" id="2364126"/>
    <lineage>
        <taxon>Eukaryota</taxon>
        <taxon>Sar</taxon>
        <taxon>Alveolata</taxon>
        <taxon>Dinophyceae</taxon>
        <taxon>Prorocentrales</taxon>
        <taxon>Prorocentraceae</taxon>
        <taxon>Prorocentrum</taxon>
    </lineage>
</organism>
<accession>A0ABN9SJF5</accession>
<dbReference type="Gene3D" id="3.30.470.20">
    <property type="entry name" value="ATP-grasp fold, B domain"/>
    <property type="match status" value="1"/>
</dbReference>
<dbReference type="PANTHER" id="PTHR46069">
    <property type="entry name" value="TUBULIN TYROSINE LIGASE"/>
    <property type="match status" value="1"/>
</dbReference>
<feature type="compositionally biased region" description="Acidic residues" evidence="1">
    <location>
        <begin position="565"/>
        <end position="578"/>
    </location>
</feature>
<evidence type="ECO:0000313" key="3">
    <source>
        <dbReference type="Proteomes" id="UP001189429"/>
    </source>
</evidence>
<feature type="compositionally biased region" description="Basic and acidic residues" evidence="1">
    <location>
        <begin position="534"/>
        <end position="548"/>
    </location>
</feature>
<protein>
    <recommendedName>
        <fullName evidence="4">Tubulin--tyrosine ligase-like protein 9</fullName>
    </recommendedName>
</protein>